<evidence type="ECO:0000256" key="4">
    <source>
        <dbReference type="ARBA" id="ARBA00023163"/>
    </source>
</evidence>
<keyword evidence="6" id="KW-0175">Coiled coil</keyword>
<dbReference type="PROSITE" id="PS00463">
    <property type="entry name" value="ZN2_CY6_FUNGAL_1"/>
    <property type="match status" value="1"/>
</dbReference>
<evidence type="ECO:0000256" key="2">
    <source>
        <dbReference type="ARBA" id="ARBA00023015"/>
    </source>
</evidence>
<dbReference type="CDD" id="cd00067">
    <property type="entry name" value="GAL4"/>
    <property type="match status" value="1"/>
</dbReference>
<dbReference type="SUPFAM" id="SSF57701">
    <property type="entry name" value="Zn2/Cys6 DNA-binding domain"/>
    <property type="match status" value="1"/>
</dbReference>
<dbReference type="RefSeq" id="XP_022399904.1">
    <property type="nucleotide sequence ID" value="XM_022544716.1"/>
</dbReference>
<dbReference type="GO" id="GO:0003677">
    <property type="term" value="F:DNA binding"/>
    <property type="evidence" value="ECO:0007669"/>
    <property type="project" value="UniProtKB-KW"/>
</dbReference>
<dbReference type="PROSITE" id="PS50048">
    <property type="entry name" value="ZN2_CY6_FUNGAL_2"/>
    <property type="match status" value="1"/>
</dbReference>
<accession>A0A1L9VGZ8</accession>
<feature type="coiled-coil region" evidence="6">
    <location>
        <begin position="65"/>
        <end position="92"/>
    </location>
</feature>
<evidence type="ECO:0000313" key="10">
    <source>
        <dbReference type="Proteomes" id="UP000184300"/>
    </source>
</evidence>
<dbReference type="PANTHER" id="PTHR46910:SF5">
    <property type="entry name" value="ZN(II)2CYS6 TRANSCRIPTION FACTOR (EUROFUNG)"/>
    <property type="match status" value="1"/>
</dbReference>
<dbReference type="GO" id="GO:0006351">
    <property type="term" value="P:DNA-templated transcription"/>
    <property type="evidence" value="ECO:0007669"/>
    <property type="project" value="InterPro"/>
</dbReference>
<evidence type="ECO:0000256" key="3">
    <source>
        <dbReference type="ARBA" id="ARBA00023125"/>
    </source>
</evidence>
<protein>
    <recommendedName>
        <fullName evidence="8">Zn(2)-C6 fungal-type domain-containing protein</fullName>
    </recommendedName>
</protein>
<dbReference type="Gene3D" id="4.10.240.10">
    <property type="entry name" value="Zn(2)-C6 fungal-type DNA-binding domain"/>
    <property type="match status" value="1"/>
</dbReference>
<gene>
    <name evidence="9" type="ORF">ASPGLDRAFT_36656</name>
</gene>
<evidence type="ECO:0000256" key="6">
    <source>
        <dbReference type="SAM" id="Coils"/>
    </source>
</evidence>
<keyword evidence="10" id="KW-1185">Reference proteome</keyword>
<dbReference type="GO" id="GO:0000981">
    <property type="term" value="F:DNA-binding transcription factor activity, RNA polymerase II-specific"/>
    <property type="evidence" value="ECO:0007669"/>
    <property type="project" value="InterPro"/>
</dbReference>
<organism evidence="9 10">
    <name type="scientific">Aspergillus glaucus CBS 516.65</name>
    <dbReference type="NCBI Taxonomy" id="1160497"/>
    <lineage>
        <taxon>Eukaryota</taxon>
        <taxon>Fungi</taxon>
        <taxon>Dikarya</taxon>
        <taxon>Ascomycota</taxon>
        <taxon>Pezizomycotina</taxon>
        <taxon>Eurotiomycetes</taxon>
        <taxon>Eurotiomycetidae</taxon>
        <taxon>Eurotiales</taxon>
        <taxon>Aspergillaceae</taxon>
        <taxon>Aspergillus</taxon>
        <taxon>Aspergillus subgen. Aspergillus</taxon>
    </lineage>
</organism>
<dbReference type="Proteomes" id="UP000184300">
    <property type="component" value="Unassembled WGS sequence"/>
</dbReference>
<evidence type="ECO:0000259" key="8">
    <source>
        <dbReference type="PROSITE" id="PS50048"/>
    </source>
</evidence>
<dbReference type="OrthoDB" id="103819at2759"/>
<dbReference type="InterPro" id="IPR007219">
    <property type="entry name" value="XnlR_reg_dom"/>
</dbReference>
<keyword evidence="4" id="KW-0804">Transcription</keyword>
<dbReference type="EMBL" id="KV878900">
    <property type="protein sequence ID" value="OJJ83206.1"/>
    <property type="molecule type" value="Genomic_DNA"/>
</dbReference>
<dbReference type="PANTHER" id="PTHR46910">
    <property type="entry name" value="TRANSCRIPTION FACTOR PDR1"/>
    <property type="match status" value="1"/>
</dbReference>
<evidence type="ECO:0000256" key="1">
    <source>
        <dbReference type="ARBA" id="ARBA00022723"/>
    </source>
</evidence>
<dbReference type="CDD" id="cd12148">
    <property type="entry name" value="fungal_TF_MHR"/>
    <property type="match status" value="1"/>
</dbReference>
<dbReference type="VEuPathDB" id="FungiDB:ASPGLDRAFT_36656"/>
<keyword evidence="1" id="KW-0479">Metal-binding</keyword>
<evidence type="ECO:0000256" key="7">
    <source>
        <dbReference type="SAM" id="MobiDB-lite"/>
    </source>
</evidence>
<dbReference type="AlphaFoldDB" id="A0A1L9VGZ8"/>
<dbReference type="SMART" id="SM00066">
    <property type="entry name" value="GAL4"/>
    <property type="match status" value="1"/>
</dbReference>
<feature type="domain" description="Zn(2)-C6 fungal-type" evidence="8">
    <location>
        <begin position="19"/>
        <end position="48"/>
    </location>
</feature>
<dbReference type="Pfam" id="PF04082">
    <property type="entry name" value="Fungal_trans"/>
    <property type="match status" value="1"/>
</dbReference>
<evidence type="ECO:0000256" key="5">
    <source>
        <dbReference type="ARBA" id="ARBA00023242"/>
    </source>
</evidence>
<name>A0A1L9VGZ8_ASPGL</name>
<keyword evidence="5" id="KW-0539">Nucleus</keyword>
<dbReference type="SMART" id="SM00906">
    <property type="entry name" value="Fungal_trans"/>
    <property type="match status" value="1"/>
</dbReference>
<sequence length="771" mass="84992">MEAEEPESEPRETQDTRRACDQCRLRKIRCDKRTPCANCRTSRTVCRSTGAGQKPPEPRRRVLISSQYEQKIDLIEERLGSIEESLRDLKSTIKSTRTAAPVPTAATAIPNVEPLYNPSTTHTSRQIHITPTTPVYPSRTTTAAALDQHESSPFEGNSSMAAHSAYASEFLETAVSQSALQVSSPRIGAALSTLKQIVSMQDHQAHPSSSREVRLPNQTAIRGTGLRDLAMPPMELVLRLCRWVKESPPAMFEGYFPFISVDKFVQKCREVYFAIDEYSDATFIVVNGGLYNVFVEWSFMAKDHETREECQKYLGLCRNNLETALINLNLLMPARAESIEALALGAIHAIEISKPSFAWTLTSTAARLCQTLGYHRASSMEHDTPSTQQDKIGLFWSIYCLDKALSLRLGRSSSIQDYDISLPMNFEASNIVQPWKTIHKLWIRLARIQGKVYEYLYSPAALSQPEEDRVAHAKHLAEEMQCTVMDPFKKLTTEHEHTLSKLQDYYLKSDRVSRFSVLTLIYRAIPPSPDSPSAFTHDCIETARAALQAHQDCMTSIKGSNEILKCSYMHWTIFYAPFIPFIVLICHILEVPIANAPTPTPTPTPPASRSPTGDNDSDNDNSGGVTDLSRLTDFVLSLRPLTAHSETIANLHRLCQVLCSVAKLYVEAKVQAARGQSSSSGGDEVLASVGQEFDVYLSALGLAPPGVGVGFGDGVDSGGGAGADGSGGMSDVMMDGGVSQTTQLGNWFSGNQYMMGLLEEDLSLIDFSGWP</sequence>
<reference evidence="10" key="1">
    <citation type="journal article" date="2017" name="Genome Biol.">
        <title>Comparative genomics reveals high biological diversity and specific adaptations in the industrially and medically important fungal genus Aspergillus.</title>
        <authorList>
            <person name="de Vries R.P."/>
            <person name="Riley R."/>
            <person name="Wiebenga A."/>
            <person name="Aguilar-Osorio G."/>
            <person name="Amillis S."/>
            <person name="Uchima C.A."/>
            <person name="Anderluh G."/>
            <person name="Asadollahi M."/>
            <person name="Askin M."/>
            <person name="Barry K."/>
            <person name="Battaglia E."/>
            <person name="Bayram O."/>
            <person name="Benocci T."/>
            <person name="Braus-Stromeyer S.A."/>
            <person name="Caldana C."/>
            <person name="Canovas D."/>
            <person name="Cerqueira G.C."/>
            <person name="Chen F."/>
            <person name="Chen W."/>
            <person name="Choi C."/>
            <person name="Clum A."/>
            <person name="Dos Santos R.A."/>
            <person name="Damasio A.R."/>
            <person name="Diallinas G."/>
            <person name="Emri T."/>
            <person name="Fekete E."/>
            <person name="Flipphi M."/>
            <person name="Freyberg S."/>
            <person name="Gallo A."/>
            <person name="Gournas C."/>
            <person name="Habgood R."/>
            <person name="Hainaut M."/>
            <person name="Harispe M.L."/>
            <person name="Henrissat B."/>
            <person name="Hilden K.S."/>
            <person name="Hope R."/>
            <person name="Hossain A."/>
            <person name="Karabika E."/>
            <person name="Karaffa L."/>
            <person name="Karanyi Z."/>
            <person name="Krasevec N."/>
            <person name="Kuo A."/>
            <person name="Kusch H."/>
            <person name="LaButti K."/>
            <person name="Lagendijk E.L."/>
            <person name="Lapidus A."/>
            <person name="Levasseur A."/>
            <person name="Lindquist E."/>
            <person name="Lipzen A."/>
            <person name="Logrieco A.F."/>
            <person name="MacCabe A."/>
            <person name="Maekelae M.R."/>
            <person name="Malavazi I."/>
            <person name="Melin P."/>
            <person name="Meyer V."/>
            <person name="Mielnichuk N."/>
            <person name="Miskei M."/>
            <person name="Molnar A.P."/>
            <person name="Mule G."/>
            <person name="Ngan C.Y."/>
            <person name="Orejas M."/>
            <person name="Orosz E."/>
            <person name="Ouedraogo J.P."/>
            <person name="Overkamp K.M."/>
            <person name="Park H.-S."/>
            <person name="Perrone G."/>
            <person name="Piumi F."/>
            <person name="Punt P.J."/>
            <person name="Ram A.F."/>
            <person name="Ramon A."/>
            <person name="Rauscher S."/>
            <person name="Record E."/>
            <person name="Riano-Pachon D.M."/>
            <person name="Robert V."/>
            <person name="Roehrig J."/>
            <person name="Ruller R."/>
            <person name="Salamov A."/>
            <person name="Salih N.S."/>
            <person name="Samson R.A."/>
            <person name="Sandor E."/>
            <person name="Sanguinetti M."/>
            <person name="Schuetze T."/>
            <person name="Sepcic K."/>
            <person name="Shelest E."/>
            <person name="Sherlock G."/>
            <person name="Sophianopoulou V."/>
            <person name="Squina F.M."/>
            <person name="Sun H."/>
            <person name="Susca A."/>
            <person name="Todd R.B."/>
            <person name="Tsang A."/>
            <person name="Unkles S.E."/>
            <person name="van de Wiele N."/>
            <person name="van Rossen-Uffink D."/>
            <person name="Oliveira J.V."/>
            <person name="Vesth T.C."/>
            <person name="Visser J."/>
            <person name="Yu J.-H."/>
            <person name="Zhou M."/>
            <person name="Andersen M.R."/>
            <person name="Archer D.B."/>
            <person name="Baker S.E."/>
            <person name="Benoit I."/>
            <person name="Brakhage A.A."/>
            <person name="Braus G.H."/>
            <person name="Fischer R."/>
            <person name="Frisvad J.C."/>
            <person name="Goldman G.H."/>
            <person name="Houbraken J."/>
            <person name="Oakley B."/>
            <person name="Pocsi I."/>
            <person name="Scazzocchio C."/>
            <person name="Seiboth B."/>
            <person name="vanKuyk P.A."/>
            <person name="Wortman J."/>
            <person name="Dyer P.S."/>
            <person name="Grigoriev I.V."/>
        </authorList>
    </citation>
    <scope>NUCLEOTIDE SEQUENCE [LARGE SCALE GENOMIC DNA]</scope>
    <source>
        <strain evidence="10">CBS 516.65</strain>
    </source>
</reference>
<keyword evidence="2" id="KW-0805">Transcription regulation</keyword>
<dbReference type="InterPro" id="IPR036864">
    <property type="entry name" value="Zn2-C6_fun-type_DNA-bd_sf"/>
</dbReference>
<proteinExistence type="predicted"/>
<feature type="region of interest" description="Disordered" evidence="7">
    <location>
        <begin position="597"/>
        <end position="624"/>
    </location>
</feature>
<dbReference type="STRING" id="1160497.A0A1L9VGZ8"/>
<dbReference type="GO" id="GO:0008270">
    <property type="term" value="F:zinc ion binding"/>
    <property type="evidence" value="ECO:0007669"/>
    <property type="project" value="InterPro"/>
</dbReference>
<dbReference type="InterPro" id="IPR001138">
    <property type="entry name" value="Zn2Cys6_DnaBD"/>
</dbReference>
<keyword evidence="3" id="KW-0238">DNA-binding</keyword>
<feature type="compositionally biased region" description="Pro residues" evidence="7">
    <location>
        <begin position="598"/>
        <end position="608"/>
    </location>
</feature>
<dbReference type="InterPro" id="IPR050987">
    <property type="entry name" value="AtrR-like"/>
</dbReference>
<dbReference type="GeneID" id="34460977"/>
<dbReference type="Pfam" id="PF00172">
    <property type="entry name" value="Zn_clus"/>
    <property type="match status" value="1"/>
</dbReference>
<evidence type="ECO:0000313" key="9">
    <source>
        <dbReference type="EMBL" id="OJJ83206.1"/>
    </source>
</evidence>